<keyword evidence="4" id="KW-0812">Transmembrane</keyword>
<dbReference type="InterPro" id="IPR000498">
    <property type="entry name" value="OmpA-like_TM_dom"/>
</dbReference>
<feature type="compositionally biased region" description="Basic and acidic residues" evidence="6">
    <location>
        <begin position="1321"/>
        <end position="1336"/>
    </location>
</feature>
<dbReference type="Pfam" id="PF16184">
    <property type="entry name" value="Cadherin_3"/>
    <property type="match status" value="1"/>
</dbReference>
<keyword evidence="4" id="KW-0406">Ion transport</keyword>
<dbReference type="InterPro" id="IPR038081">
    <property type="entry name" value="CalX-like_sf"/>
</dbReference>
<gene>
    <name evidence="9" type="ORF">IT774_00855</name>
</gene>
<dbReference type="SUPFAM" id="SSF141072">
    <property type="entry name" value="CalX-like"/>
    <property type="match status" value="1"/>
</dbReference>
<dbReference type="EMBL" id="CP064795">
    <property type="protein sequence ID" value="QPG05858.1"/>
    <property type="molecule type" value="Genomic_DNA"/>
</dbReference>
<feature type="chain" id="PRO_5032793568" evidence="7">
    <location>
        <begin position="26"/>
        <end position="2146"/>
    </location>
</feature>
<feature type="signal peptide" evidence="7">
    <location>
        <begin position="1"/>
        <end position="25"/>
    </location>
</feature>
<dbReference type="Gene3D" id="2.60.40.10">
    <property type="entry name" value="Immunoglobulins"/>
    <property type="match status" value="4"/>
</dbReference>
<feature type="compositionally biased region" description="Acidic residues" evidence="6">
    <location>
        <begin position="1200"/>
        <end position="1213"/>
    </location>
</feature>
<dbReference type="RefSeq" id="WP_195810941.1">
    <property type="nucleotide sequence ID" value="NZ_CP064795.1"/>
</dbReference>
<feature type="region of interest" description="Disordered" evidence="6">
    <location>
        <begin position="1197"/>
        <end position="1220"/>
    </location>
</feature>
<dbReference type="PROSITE" id="PS00018">
    <property type="entry name" value="EF_HAND_1"/>
    <property type="match status" value="1"/>
</dbReference>
<evidence type="ECO:0000256" key="1">
    <source>
        <dbReference type="ARBA" id="ARBA00005710"/>
    </source>
</evidence>
<organism evidence="9 10">
    <name type="scientific">Salinimonas marina</name>
    <dbReference type="NCBI Taxonomy" id="2785918"/>
    <lineage>
        <taxon>Bacteria</taxon>
        <taxon>Pseudomonadati</taxon>
        <taxon>Pseudomonadota</taxon>
        <taxon>Gammaproteobacteria</taxon>
        <taxon>Alteromonadales</taxon>
        <taxon>Alteromonadaceae</taxon>
        <taxon>Alteromonas/Salinimonas group</taxon>
        <taxon>Salinimonas</taxon>
    </lineage>
</organism>
<dbReference type="InterPro" id="IPR051561">
    <property type="entry name" value="FRAS1_ECM"/>
</dbReference>
<dbReference type="Proteomes" id="UP000595095">
    <property type="component" value="Chromosome"/>
</dbReference>
<evidence type="ECO:0000313" key="9">
    <source>
        <dbReference type="EMBL" id="QPG05858.1"/>
    </source>
</evidence>
<name>A0A7S9DXS0_9ALTE</name>
<dbReference type="Pfam" id="PF01389">
    <property type="entry name" value="OmpA_membrane"/>
    <property type="match status" value="1"/>
</dbReference>
<dbReference type="SUPFAM" id="SSF56925">
    <property type="entry name" value="OMPA-like"/>
    <property type="match status" value="1"/>
</dbReference>
<feature type="domain" description="Dystroglycan-type cadherin-like" evidence="8">
    <location>
        <begin position="887"/>
        <end position="992"/>
    </location>
</feature>
<dbReference type="GO" id="GO:0016020">
    <property type="term" value="C:membrane"/>
    <property type="evidence" value="ECO:0007669"/>
    <property type="project" value="InterPro"/>
</dbReference>
<dbReference type="InterPro" id="IPR013783">
    <property type="entry name" value="Ig-like_fold"/>
</dbReference>
<feature type="region of interest" description="Disordered" evidence="6">
    <location>
        <begin position="1234"/>
        <end position="1398"/>
    </location>
</feature>
<feature type="compositionally biased region" description="Polar residues" evidence="6">
    <location>
        <begin position="1383"/>
        <end position="1395"/>
    </location>
</feature>
<dbReference type="PANTHER" id="PTHR45739">
    <property type="entry name" value="MATRIX PROTEIN, PUTATIVE-RELATED"/>
    <property type="match status" value="1"/>
</dbReference>
<dbReference type="InterPro" id="IPR018247">
    <property type="entry name" value="EF_Hand_1_Ca_BS"/>
</dbReference>
<dbReference type="InterPro" id="IPR025592">
    <property type="entry name" value="DUF4347"/>
</dbReference>
<sequence>MTSQCIRSAPFVALALAGFSLNAHASQSAQQASHSLVVIDSTAPDAAWLYATAVKNGHQAVILNSETSGIEQLQSALASNGGQIRDLHLISHGADGQVFLGSDILEANSASMAKMSALQQFFAPGADVKLYGCDIARTDSGEYFVKQLADAMQVDVAASSDTTGGDKYAANWTLEYTVGDIDEGLFAQQSLLSQYNGYLSHFRGGGIKWIPVDADGDGQVDDVRLYMTTAWAVGKSELSGRAELTNATITPVEITSQAVLKTINDPDADGEYDLLTQVFEMYDVDPAVSYQVQYDGGNRIGGLNNNANGRWDIQTLVYTGEGNKQAGLDLPIVFEVPKQNGDGSVLTNWTYQTNVVDPNGDEIKYRLASLEELGGGSSANPPGIDIDQTTGLITWTGSGTRTAGLYSAGFVAEDVDASGSVKSKAHFDIILYLINGPATEKFEFSEDIPQETKTAIVSPDTPLLFSIDEVSGSTVTSTNLGNVRNENGDLALSTLDSGQYQFDANGLTSGTYPITFQIEENGKVKAYQTINFVVPDPLGPQLTYYPGDGAYSLDGARTFVDVGRDGFLTDADSADLQGGKLRIDTTRIDGANEILSVDSAGTGPGEILVNDPAGTIAYQGVDFATISSSQNGAGGPLVIDFTGSTSLDAAEALVRALTYENTAATPTDGLRTLSLVLSDEAQKSNLFNTSVTLGSLANDAPQANGTLSNQTFLEKEPFSFAIPTNFFTDSDGDTISYSVSGLPAGVTFDGASQSFTGPTSVIGQHTVLVSAQDGKGGTATAQFTLYINANTAPTVNNTIPNTHIAEDQLMTTINVGSVFNDPEGKALDIVVTDLPDGVSFDSHTLEISGTPTTPGDNEVTITATDTSGESASTGFRLSVTNTNDAPTAGAALVNQTTDITTSPATYQFAANSFSDEDMNQGQADSLTFTAELTDGAPLPDFISLNSADRTFTYVHDWYDRGTFDIRVIAKDDAGESVFQDYTLTITGTNTNPMRHHFEGLDVNENSNAFFMHNSLHYMDHEQLPVDLVYTITQLPAAGALYKNDALLNVGDSFTQLDIDEMNVVEYRHDGSEDPTDTFFFTLSDGFGGFVAEVTDFAIRVAPVNDTPEINQGLEDQNAIEGVAFSYTVPDTAFSDIEEDVLTLQVTSALPAWISFDGATLTGTPGPGDVGGFNVTIAASDPDGSAVDATFALFVLKDSDGDGEPDNTDPDTDGDGFLNSEDAFPLDAAEWVDTDLDGIGNNADTNDDNDAVEDSRDAFPLDPTETLDTDNDGIGNNADTDDDGDKVADRVDVFPLDPTESLDTDADGIGNNADTDDDNDNVEDRRDAFPLDPKETLDTDNDGIGNNADTDDDGDGMPDSYEAEQGFDSLDASDGRQDLDGDGTINSEEFLQNSDPFTDERGPVFAPVAPFIIDATGTFTRITAQMIEEAIEVSVTSALDADCCKPELVGLEAEGTQFRPGRHILTWKAVDAEGNVGEIEQIVDIYPQASLSRDVQVKEGAVATVTLILNGELPEYPATYNFTVSGTAEGEDYELSAQSFTITSGATATIDIDLTDDGLGENVDTLTLALDNRHNVGVKPDITLDIVETNAAPQLRLSTFVDGSPAAVVTPEDGILVVNLDITDPGDIHTIQWEVPEGITIVEDENGKAIGISAIGLPLGPIDLTVTVTDNGSPALSSIANIIIPVISERVALNGSTDSDGDGINDADEGWTDADRDGIPDYLDNNDVPYLLPERGIVKDAYIVEGDVGLKLKLGRLSSFSTYTGAQVTEADFAKLNIEPDTIENVGGYFDFIAERLPEGTVSINVVLPQRAAIPEAAVYRKYMPASGWQTYVEDGNNMVKSALGEPGYCPEPGSSEYKPGLTEGDWCVQLTIEDGGPNDADGEVNGIVRDPSGVGKPEIFNSKVVVTSKSGGSFGMLSYLALGLAVIWRQKRLLLALSLMITATASQASDKHRLYLKGGLGNAKYNLDENNIRQKVMNVSDTAVFESISEDSKSYWLDFGYRITPRWALEIGTVDLGENQVSFTDQITEFEIDTYLGELDFDHPSSASGESIAISYGQQINEDLSWRIRVGKFWYDADYNLQLDVEGTQIDTGRETVSDSELFFGGNLQWHIAKQFSVGLTARRYEVAGNYVRLVGVNIQYQFYQR</sequence>
<dbReference type="PANTHER" id="PTHR45739:SF8">
    <property type="entry name" value="FRAS1-RELATED EXTRACELLULAR MATRIX PROTEIN 1"/>
    <property type="match status" value="1"/>
</dbReference>
<evidence type="ECO:0000256" key="5">
    <source>
        <dbReference type="ARBA" id="ARBA00023180"/>
    </source>
</evidence>
<accession>A0A7S9DXS0</accession>
<evidence type="ECO:0000256" key="3">
    <source>
        <dbReference type="ARBA" id="ARBA00022737"/>
    </source>
</evidence>
<proteinExistence type="inferred from homology"/>
<keyword evidence="2 7" id="KW-0732">Signal</keyword>
<dbReference type="InterPro" id="IPR015919">
    <property type="entry name" value="Cadherin-like_sf"/>
</dbReference>
<evidence type="ECO:0000256" key="6">
    <source>
        <dbReference type="SAM" id="MobiDB-lite"/>
    </source>
</evidence>
<keyword evidence="5" id="KW-0325">Glycoprotein</keyword>
<keyword evidence="4" id="KW-0626">Porin</keyword>
<dbReference type="SMART" id="SM00736">
    <property type="entry name" value="CADG"/>
    <property type="match status" value="4"/>
</dbReference>
<dbReference type="Pfam" id="PF05345">
    <property type="entry name" value="He_PIG"/>
    <property type="match status" value="4"/>
</dbReference>
<dbReference type="Gene3D" id="2.40.160.20">
    <property type="match status" value="1"/>
</dbReference>
<dbReference type="InterPro" id="IPR011250">
    <property type="entry name" value="OMP/PagP_B-barrel"/>
</dbReference>
<evidence type="ECO:0000256" key="2">
    <source>
        <dbReference type="ARBA" id="ARBA00022729"/>
    </source>
</evidence>
<dbReference type="SUPFAM" id="SSF49313">
    <property type="entry name" value="Cadherin-like"/>
    <property type="match status" value="4"/>
</dbReference>
<dbReference type="InterPro" id="IPR028974">
    <property type="entry name" value="TSP_type-3_rpt"/>
</dbReference>
<dbReference type="PROSITE" id="PS51854">
    <property type="entry name" value="CSPG"/>
    <property type="match status" value="1"/>
</dbReference>
<dbReference type="SUPFAM" id="SSF103647">
    <property type="entry name" value="TSP type-3 repeat"/>
    <property type="match status" value="2"/>
</dbReference>
<dbReference type="InterPro" id="IPR006644">
    <property type="entry name" value="Cadg"/>
</dbReference>
<evidence type="ECO:0000256" key="7">
    <source>
        <dbReference type="SAM" id="SignalP"/>
    </source>
</evidence>
<keyword evidence="10" id="KW-1185">Reference proteome</keyword>
<feature type="domain" description="Dystroglycan-type cadherin-like" evidence="8">
    <location>
        <begin position="702"/>
        <end position="793"/>
    </location>
</feature>
<dbReference type="GO" id="GO:0009653">
    <property type="term" value="P:anatomical structure morphogenesis"/>
    <property type="evidence" value="ECO:0007669"/>
    <property type="project" value="TreeGrafter"/>
</dbReference>
<reference evidence="9 10" key="1">
    <citation type="submission" date="2020-11" db="EMBL/GenBank/DDBJ databases">
        <title>Complete genome sequence for Salinimonas sp. strain G2-b.</title>
        <authorList>
            <person name="Park S.-J."/>
        </authorList>
    </citation>
    <scope>NUCLEOTIDE SEQUENCE [LARGE SCALE GENOMIC DNA]</scope>
    <source>
        <strain evidence="9 10">G2-b</strain>
    </source>
</reference>
<evidence type="ECO:0000256" key="4">
    <source>
        <dbReference type="ARBA" id="ARBA00023114"/>
    </source>
</evidence>
<dbReference type="InterPro" id="IPR053784">
    <property type="entry name" value="Choice_anch_U_dom"/>
</dbReference>
<dbReference type="NCBIfam" id="NF041766">
    <property type="entry name" value="choice_anch_U"/>
    <property type="match status" value="1"/>
</dbReference>
<protein>
    <submittedName>
        <fullName evidence="9">DUF4347 domain-containing protein</fullName>
    </submittedName>
</protein>
<keyword evidence="4" id="KW-0813">Transport</keyword>
<dbReference type="Pfam" id="PF14252">
    <property type="entry name" value="DUF4347"/>
    <property type="match status" value="1"/>
</dbReference>
<dbReference type="KEGG" id="smaa:IT774_00855"/>
<comment type="similarity">
    <text evidence="1">Belongs to the outer membrane OOP (TC 1.B.6) superfamily. OmpA family.</text>
</comment>
<dbReference type="InterPro" id="IPR039005">
    <property type="entry name" value="CSPG_rpt"/>
</dbReference>
<dbReference type="GO" id="GO:0005509">
    <property type="term" value="F:calcium ion binding"/>
    <property type="evidence" value="ECO:0007669"/>
    <property type="project" value="InterPro"/>
</dbReference>
<dbReference type="Gene3D" id="4.10.1080.10">
    <property type="entry name" value="TSP type-3 repeat"/>
    <property type="match status" value="1"/>
</dbReference>
<feature type="domain" description="Dystroglycan-type cadherin-like" evidence="8">
    <location>
        <begin position="794"/>
        <end position="886"/>
    </location>
</feature>
<evidence type="ECO:0000259" key="8">
    <source>
        <dbReference type="SMART" id="SM00736"/>
    </source>
</evidence>
<feature type="domain" description="Dystroglycan-type cadherin-like" evidence="8">
    <location>
        <begin position="1108"/>
        <end position="1201"/>
    </location>
</feature>
<evidence type="ECO:0000313" key="10">
    <source>
        <dbReference type="Proteomes" id="UP000595095"/>
    </source>
</evidence>
<keyword evidence="3" id="KW-0677">Repeat</keyword>